<dbReference type="EC" id="2.7.13.3" evidence="7"/>
<dbReference type="Pfam" id="PF02518">
    <property type="entry name" value="HATPase_c"/>
    <property type="match status" value="1"/>
</dbReference>
<dbReference type="SMART" id="SM00387">
    <property type="entry name" value="HATPase_c"/>
    <property type="match status" value="1"/>
</dbReference>
<dbReference type="SUPFAM" id="SSF55874">
    <property type="entry name" value="ATPase domain of HSP90 chaperone/DNA topoisomerase II/histidine kinase"/>
    <property type="match status" value="1"/>
</dbReference>
<keyword evidence="7" id="KW-1003">Cell membrane</keyword>
<organism evidence="11 12">
    <name type="scientific">Vibrio navarrensis</name>
    <dbReference type="NCBI Taxonomy" id="29495"/>
    <lineage>
        <taxon>Bacteria</taxon>
        <taxon>Pseudomonadati</taxon>
        <taxon>Pseudomonadota</taxon>
        <taxon>Gammaproteobacteria</taxon>
        <taxon>Vibrionales</taxon>
        <taxon>Vibrionaceae</taxon>
        <taxon>Vibrio</taxon>
    </lineage>
</organism>
<evidence type="ECO:0000256" key="7">
    <source>
        <dbReference type="PIRNR" id="PIRNR003167"/>
    </source>
</evidence>
<dbReference type="GO" id="GO:0000155">
    <property type="term" value="F:phosphorelay sensor kinase activity"/>
    <property type="evidence" value="ECO:0007669"/>
    <property type="project" value="UniProtKB-UniRule"/>
</dbReference>
<dbReference type="STRING" id="29495.EA26_11765"/>
<dbReference type="Proteomes" id="UP000029994">
    <property type="component" value="Unassembled WGS sequence"/>
</dbReference>
<dbReference type="CDD" id="cd06225">
    <property type="entry name" value="HAMP"/>
    <property type="match status" value="1"/>
</dbReference>
<dbReference type="SMART" id="SM00304">
    <property type="entry name" value="HAMP"/>
    <property type="match status" value="1"/>
</dbReference>
<keyword evidence="8" id="KW-1133">Transmembrane helix</keyword>
<dbReference type="PROSITE" id="PS50109">
    <property type="entry name" value="HIS_KIN"/>
    <property type="match status" value="1"/>
</dbReference>
<dbReference type="GO" id="GO:0005886">
    <property type="term" value="C:plasma membrane"/>
    <property type="evidence" value="ECO:0007669"/>
    <property type="project" value="UniProtKB-SubCell"/>
</dbReference>
<evidence type="ECO:0000259" key="10">
    <source>
        <dbReference type="PROSITE" id="PS50885"/>
    </source>
</evidence>
<comment type="catalytic activity">
    <reaction evidence="1 7">
        <text>ATP + protein L-histidine = ADP + protein N-phospho-L-histidine.</text>
        <dbReference type="EC" id="2.7.13.3"/>
    </reaction>
</comment>
<dbReference type="InterPro" id="IPR011712">
    <property type="entry name" value="Sig_transdc_His_kin_sub3_dim/P"/>
</dbReference>
<feature type="domain" description="Histidine kinase" evidence="9">
    <location>
        <begin position="392"/>
        <end position="581"/>
    </location>
</feature>
<dbReference type="InterPro" id="IPR016380">
    <property type="entry name" value="Sig_transdc_His_kin_NarX/NarQ"/>
</dbReference>
<dbReference type="Gene3D" id="3.30.565.10">
    <property type="entry name" value="Histidine kinase-like ATPase, C-terminal domain"/>
    <property type="match status" value="1"/>
</dbReference>
<keyword evidence="7 8" id="KW-0472">Membrane</keyword>
<dbReference type="InterPro" id="IPR003660">
    <property type="entry name" value="HAMP_dom"/>
</dbReference>
<keyword evidence="5 7" id="KW-0418">Kinase</keyword>
<evidence type="ECO:0000256" key="4">
    <source>
        <dbReference type="ARBA" id="ARBA00022679"/>
    </source>
</evidence>
<evidence type="ECO:0000256" key="1">
    <source>
        <dbReference type="ARBA" id="ARBA00000085"/>
    </source>
</evidence>
<evidence type="ECO:0000256" key="8">
    <source>
        <dbReference type="SAM" id="Phobius"/>
    </source>
</evidence>
<dbReference type="EMBL" id="JMCG01000001">
    <property type="protein sequence ID" value="KGK11948.1"/>
    <property type="molecule type" value="Genomic_DNA"/>
</dbReference>
<feature type="transmembrane region" description="Helical" evidence="8">
    <location>
        <begin position="12"/>
        <end position="34"/>
    </location>
</feature>
<evidence type="ECO:0000259" key="9">
    <source>
        <dbReference type="PROSITE" id="PS50109"/>
    </source>
</evidence>
<evidence type="ECO:0000256" key="6">
    <source>
        <dbReference type="ARBA" id="ARBA00023012"/>
    </source>
</evidence>
<dbReference type="SUPFAM" id="SSF158472">
    <property type="entry name" value="HAMP domain-like"/>
    <property type="match status" value="1"/>
</dbReference>
<evidence type="ECO:0000256" key="2">
    <source>
        <dbReference type="ARBA" id="ARBA00004370"/>
    </source>
</evidence>
<dbReference type="AlphaFoldDB" id="A0A099LUQ1"/>
<accession>A0A099LUQ1</accession>
<dbReference type="PANTHER" id="PTHR24421:SF51">
    <property type="entry name" value="NITRATE_NITRITE SENSOR PROTEIN NARX"/>
    <property type="match status" value="1"/>
</dbReference>
<dbReference type="PROSITE" id="PS50885">
    <property type="entry name" value="HAMP"/>
    <property type="match status" value="1"/>
</dbReference>
<dbReference type="InterPro" id="IPR042295">
    <property type="entry name" value="NarX-like_N_sf"/>
</dbReference>
<keyword evidence="7" id="KW-0997">Cell inner membrane</keyword>
<protein>
    <recommendedName>
        <fullName evidence="7">Sensor protein</fullName>
        <ecNumber evidence="7">2.7.13.3</ecNumber>
    </recommendedName>
</protein>
<feature type="domain" description="HAMP" evidence="10">
    <location>
        <begin position="167"/>
        <end position="220"/>
    </location>
</feature>
<dbReference type="Pfam" id="PF00672">
    <property type="entry name" value="HAMP"/>
    <property type="match status" value="1"/>
</dbReference>
<dbReference type="PANTHER" id="PTHR24421">
    <property type="entry name" value="NITRATE/NITRITE SENSOR PROTEIN NARX-RELATED"/>
    <property type="match status" value="1"/>
</dbReference>
<keyword evidence="3" id="KW-0597">Phosphoprotein</keyword>
<evidence type="ECO:0000256" key="3">
    <source>
        <dbReference type="ARBA" id="ARBA00022553"/>
    </source>
</evidence>
<sequence>MNFLNISITKKISFFILMLCIISISGMMISLVIVDNIQGRTHIVNQIGSIRMLIYKSISPAENKIFSENVSIIKSRLNDPKIKEYMIESGLNREHNELINFFHTKIESGNINSIKLNAEEFVEKTNILIDKVEQNTENNIKSLENIQKCFTVLVIIFGIYAVSNLYSRLFKPWMALIDISRSIKSGDFSKRFIVQKNKDEMNELGDSINLMSDSLKETYVNLENIVYQKTEALNQKNKYLDFLYRACKKFNNEKYSCDMLAPLTQELIELTGIHKVTILIKDYQESDNTQIFDFGALNRPIFCKNLSCNLCFDDGKTFIENLSEFNINLKDSSNDYGEIIISKNSKHSLNIENEQLIIAFSELLTQSLSTFYKVQQDQQILILKERNTIARELHDSIAQSLSCLKIKLSILQMDLSSLNNEQISIIGEMREEVNVAYCQLRELLTTFRLKLDGLGFLPALENTVKEYNKKIGTKINFSYEIPANTISIHHSIHLIQIIRELLNNVYKHAKASNVTLDLSMKENEVSLFIFDNGCGFSISQENSRYGLKIIGDRAQSLSGKWDILSSPGKGTEFYLTFPIYSRV</sequence>
<comment type="subcellular location">
    <subcellularLocation>
        <location evidence="7">Cell inner membrane</location>
    </subcellularLocation>
    <subcellularLocation>
        <location evidence="2">Membrane</location>
    </subcellularLocation>
</comment>
<reference evidence="11 12" key="1">
    <citation type="submission" date="2014-04" db="EMBL/GenBank/DDBJ databases">
        <title>Genome sequencing of Vibrio navarrensis strains.</title>
        <authorList>
            <person name="Gladney L.M."/>
            <person name="Katz L.S."/>
            <person name="Marino-Ramirez L."/>
            <person name="Jordan I.K."/>
        </authorList>
    </citation>
    <scope>NUCLEOTIDE SEQUENCE [LARGE SCALE GENOMIC DNA]</scope>
    <source>
        <strain evidence="11 12">ATCC 51183</strain>
    </source>
</reference>
<dbReference type="PIRSF" id="PIRSF003167">
    <property type="entry name" value="STHK_NarX/NarQ"/>
    <property type="match status" value="1"/>
</dbReference>
<dbReference type="InterPro" id="IPR005467">
    <property type="entry name" value="His_kinase_dom"/>
</dbReference>
<dbReference type="Gene3D" id="1.20.120.960">
    <property type="entry name" value="Histidine kinase NarX, sensor domain"/>
    <property type="match status" value="1"/>
</dbReference>
<keyword evidence="8" id="KW-0812">Transmembrane</keyword>
<dbReference type="eggNOG" id="COG3850">
    <property type="taxonomic scope" value="Bacteria"/>
</dbReference>
<dbReference type="InterPro" id="IPR050482">
    <property type="entry name" value="Sensor_HK_TwoCompSys"/>
</dbReference>
<dbReference type="Pfam" id="PF07730">
    <property type="entry name" value="HisKA_3"/>
    <property type="match status" value="1"/>
</dbReference>
<keyword evidence="6 7" id="KW-0902">Two-component regulatory system</keyword>
<proteinExistence type="predicted"/>
<comment type="caution">
    <text evidence="11">The sequence shown here is derived from an EMBL/GenBank/DDBJ whole genome shotgun (WGS) entry which is preliminary data.</text>
</comment>
<keyword evidence="12" id="KW-1185">Reference proteome</keyword>
<gene>
    <name evidence="11" type="ORF">EA26_11765</name>
</gene>
<evidence type="ECO:0000313" key="11">
    <source>
        <dbReference type="EMBL" id="KGK11948.1"/>
    </source>
</evidence>
<dbReference type="GO" id="GO:0046983">
    <property type="term" value="F:protein dimerization activity"/>
    <property type="evidence" value="ECO:0007669"/>
    <property type="project" value="UniProtKB-UniRule"/>
</dbReference>
<dbReference type="CDD" id="cd16917">
    <property type="entry name" value="HATPase_UhpB-NarQ-NarX-like"/>
    <property type="match status" value="1"/>
</dbReference>
<dbReference type="GO" id="GO:0005524">
    <property type="term" value="F:ATP binding"/>
    <property type="evidence" value="ECO:0007669"/>
    <property type="project" value="UniProtKB-UniRule"/>
</dbReference>
<keyword evidence="7" id="KW-0067">ATP-binding</keyword>
<evidence type="ECO:0000313" key="12">
    <source>
        <dbReference type="Proteomes" id="UP000029994"/>
    </source>
</evidence>
<dbReference type="InterPro" id="IPR036890">
    <property type="entry name" value="HATPase_C_sf"/>
</dbReference>
<keyword evidence="7" id="KW-0547">Nucleotide-binding</keyword>
<keyword evidence="4 7" id="KW-0808">Transferase</keyword>
<dbReference type="Gene3D" id="1.10.8.500">
    <property type="entry name" value="HAMP domain in histidine kinase"/>
    <property type="match status" value="1"/>
</dbReference>
<evidence type="ECO:0000256" key="5">
    <source>
        <dbReference type="ARBA" id="ARBA00022777"/>
    </source>
</evidence>
<dbReference type="InterPro" id="IPR003594">
    <property type="entry name" value="HATPase_dom"/>
</dbReference>
<dbReference type="Gene3D" id="1.20.5.1930">
    <property type="match status" value="1"/>
</dbReference>
<name>A0A099LUQ1_9VIBR</name>